<evidence type="ECO:0000259" key="1">
    <source>
        <dbReference type="PROSITE" id="PS51787"/>
    </source>
</evidence>
<dbReference type="RefSeq" id="WP_205120282.1">
    <property type="nucleotide sequence ID" value="NZ_JAFBCM010000001.1"/>
</dbReference>
<gene>
    <name evidence="2" type="ORF">ACFOUW_03470</name>
</gene>
<dbReference type="EMBL" id="JBHRZH010000004">
    <property type="protein sequence ID" value="MFC3759883.1"/>
    <property type="molecule type" value="Genomic_DNA"/>
</dbReference>
<dbReference type="PROSITE" id="PS51787">
    <property type="entry name" value="LON_N"/>
    <property type="match status" value="1"/>
</dbReference>
<evidence type="ECO:0000313" key="2">
    <source>
        <dbReference type="EMBL" id="MFC3759883.1"/>
    </source>
</evidence>
<keyword evidence="3" id="KW-1185">Reference proteome</keyword>
<sequence length="221" mass="24433">MSLRLPLFPLGTVLCPGCAMPLHVFEERYRRLVEDLLAGPKDAREFGVLTIRRGFEVGEGAALDYFDIGCSAVVDDVTKYEDGRYDLVTHGHRRFTLADLDTTGPYLVAYVDLVDEPIGDDAEEAASVARLVFARYQHVLIQLRDLRVVVGDLPDDPVQLSYVLSAAVVSPTFVRQRLLEIPDATARLIAVAGLMRNELLAMRAVPSLPATEVTRFGYTPN</sequence>
<dbReference type="SUPFAM" id="SSF88697">
    <property type="entry name" value="PUA domain-like"/>
    <property type="match status" value="1"/>
</dbReference>
<comment type="caution">
    <text evidence="2">The sequence shown here is derived from an EMBL/GenBank/DDBJ whole genome shotgun (WGS) entry which is preliminary data.</text>
</comment>
<dbReference type="PANTHER" id="PTHR46732:SF8">
    <property type="entry name" value="ATP-DEPENDENT PROTEASE LA (LON) DOMAIN PROTEIN"/>
    <property type="match status" value="1"/>
</dbReference>
<dbReference type="InterPro" id="IPR003111">
    <property type="entry name" value="Lon_prtase_N"/>
</dbReference>
<dbReference type="InterPro" id="IPR046336">
    <property type="entry name" value="Lon_prtase_N_sf"/>
</dbReference>
<dbReference type="Proteomes" id="UP001595699">
    <property type="component" value="Unassembled WGS sequence"/>
</dbReference>
<organism evidence="2 3">
    <name type="scientific">Tenggerimyces flavus</name>
    <dbReference type="NCBI Taxonomy" id="1708749"/>
    <lineage>
        <taxon>Bacteria</taxon>
        <taxon>Bacillati</taxon>
        <taxon>Actinomycetota</taxon>
        <taxon>Actinomycetes</taxon>
        <taxon>Propionibacteriales</taxon>
        <taxon>Nocardioidaceae</taxon>
        <taxon>Tenggerimyces</taxon>
    </lineage>
</organism>
<dbReference type="InterPro" id="IPR015947">
    <property type="entry name" value="PUA-like_sf"/>
</dbReference>
<reference evidence="3" key="1">
    <citation type="journal article" date="2019" name="Int. J. Syst. Evol. Microbiol.">
        <title>The Global Catalogue of Microorganisms (GCM) 10K type strain sequencing project: providing services to taxonomists for standard genome sequencing and annotation.</title>
        <authorList>
            <consortium name="The Broad Institute Genomics Platform"/>
            <consortium name="The Broad Institute Genome Sequencing Center for Infectious Disease"/>
            <person name="Wu L."/>
            <person name="Ma J."/>
        </authorList>
    </citation>
    <scope>NUCLEOTIDE SEQUENCE [LARGE SCALE GENOMIC DNA]</scope>
    <source>
        <strain evidence="3">CGMCC 4.7241</strain>
    </source>
</reference>
<proteinExistence type="predicted"/>
<accession>A0ABV7Y3P2</accession>
<dbReference type="Gene3D" id="2.30.130.40">
    <property type="entry name" value="LON domain-like"/>
    <property type="match status" value="1"/>
</dbReference>
<name>A0ABV7Y3P2_9ACTN</name>
<protein>
    <submittedName>
        <fullName evidence="2">LON peptidase substrate-binding domain-containing protein</fullName>
    </submittedName>
</protein>
<dbReference type="PANTHER" id="PTHR46732">
    <property type="entry name" value="ATP-DEPENDENT PROTEASE LA (LON) DOMAIN PROTEIN"/>
    <property type="match status" value="1"/>
</dbReference>
<feature type="domain" description="Lon N-terminal" evidence="1">
    <location>
        <begin position="2"/>
        <end position="199"/>
    </location>
</feature>
<dbReference type="SMART" id="SM00464">
    <property type="entry name" value="LON"/>
    <property type="match status" value="1"/>
</dbReference>
<dbReference type="Gene3D" id="1.20.58.1480">
    <property type="match status" value="1"/>
</dbReference>
<dbReference type="Pfam" id="PF02190">
    <property type="entry name" value="LON_substr_bdg"/>
    <property type="match status" value="1"/>
</dbReference>
<evidence type="ECO:0000313" key="3">
    <source>
        <dbReference type="Proteomes" id="UP001595699"/>
    </source>
</evidence>